<organism evidence="4">
    <name type="scientific">Candidatus Methanogaster sp. ANME-2c ERB4</name>
    <dbReference type="NCBI Taxonomy" id="2759911"/>
    <lineage>
        <taxon>Archaea</taxon>
        <taxon>Methanobacteriati</taxon>
        <taxon>Methanobacteriota</taxon>
        <taxon>Stenosarchaea group</taxon>
        <taxon>Methanomicrobia</taxon>
        <taxon>Methanosarcinales</taxon>
        <taxon>ANME-2 cluster</taxon>
        <taxon>Candidatus Methanogasteraceae</taxon>
        <taxon>Candidatus Methanogaster</taxon>
    </lineage>
</organism>
<dbReference type="InterPro" id="IPR014774">
    <property type="entry name" value="KaiC-like_dom"/>
</dbReference>
<evidence type="ECO:0000313" key="5">
    <source>
        <dbReference type="EMBL" id="QNO44792.1"/>
    </source>
</evidence>
<sequence>MKVYRNKTRERVDSGIYGYNELLGGGYFKQTVNVIMGGAGTGKTIFGSQFLYQGAQSGKKGLYITTSEHVESLKKGNYSPPTAKFIINEVIFTIAMVVNKTFRLMDGEHDVHTYPR</sequence>
<proteinExistence type="predicted"/>
<dbReference type="PANTHER" id="PTHR43637">
    <property type="entry name" value="UPF0273 PROTEIN TM_0370"/>
    <property type="match status" value="1"/>
</dbReference>
<dbReference type="Pfam" id="PF06745">
    <property type="entry name" value="ATPase"/>
    <property type="match status" value="1"/>
</dbReference>
<dbReference type="InterPro" id="IPR027417">
    <property type="entry name" value="P-loop_NTPase"/>
</dbReference>
<dbReference type="EMBL" id="MT631017">
    <property type="protein sequence ID" value="QNO44792.1"/>
    <property type="molecule type" value="Genomic_DNA"/>
</dbReference>
<gene>
    <name evidence="4" type="primary">kaiC</name>
    <name evidence="4" type="ORF">EAPJJHLA_00004</name>
    <name evidence="5" type="ORF">HJJCBNBL_00004</name>
</gene>
<dbReference type="GO" id="GO:0004674">
    <property type="term" value="F:protein serine/threonine kinase activity"/>
    <property type="evidence" value="ECO:0007669"/>
    <property type="project" value="UniProtKB-EC"/>
</dbReference>
<dbReference type="PANTHER" id="PTHR43637:SF1">
    <property type="entry name" value="UPF0273 PROTEIN TM_0370"/>
    <property type="match status" value="1"/>
</dbReference>
<accession>A0A7G9Y879</accession>
<keyword evidence="4" id="KW-0418">Kinase</keyword>
<keyword evidence="2" id="KW-0067">ATP-binding</keyword>
<dbReference type="EC" id="2.7.11.1" evidence="4"/>
<dbReference type="SUPFAM" id="SSF52540">
    <property type="entry name" value="P-loop containing nucleoside triphosphate hydrolases"/>
    <property type="match status" value="1"/>
</dbReference>
<evidence type="ECO:0000259" key="3">
    <source>
        <dbReference type="Pfam" id="PF06745"/>
    </source>
</evidence>
<keyword evidence="4" id="KW-0808">Transferase</keyword>
<dbReference type="AlphaFoldDB" id="A0A7G9Y879"/>
<evidence type="ECO:0000256" key="2">
    <source>
        <dbReference type="ARBA" id="ARBA00022840"/>
    </source>
</evidence>
<protein>
    <submittedName>
        <fullName evidence="4">Circadian clock protein kinase KaiC</fullName>
        <ecNumber evidence="4">2.7.11.1</ecNumber>
    </submittedName>
</protein>
<keyword evidence="1" id="KW-0547">Nucleotide-binding</keyword>
<dbReference type="EMBL" id="MT630934">
    <property type="protein sequence ID" value="QNO44213.1"/>
    <property type="molecule type" value="Genomic_DNA"/>
</dbReference>
<feature type="domain" description="KaiC-like" evidence="3">
    <location>
        <begin position="12"/>
        <end position="75"/>
    </location>
</feature>
<name>A0A7G9Y879_9EURY</name>
<reference evidence="4" key="1">
    <citation type="submission" date="2020-06" db="EMBL/GenBank/DDBJ databases">
        <title>Unique genomic features of the anaerobic methanotrophic archaea.</title>
        <authorList>
            <person name="Chadwick G.L."/>
            <person name="Skennerton C.T."/>
            <person name="Laso-Perez R."/>
            <person name="Leu A.O."/>
            <person name="Speth D.R."/>
            <person name="Yu H."/>
            <person name="Morgan-Lang C."/>
            <person name="Hatzenpichler R."/>
            <person name="Goudeau D."/>
            <person name="Malmstrom R."/>
            <person name="Brazelton W.J."/>
            <person name="Woyke T."/>
            <person name="Hallam S.J."/>
            <person name="Tyson G.W."/>
            <person name="Wegener G."/>
            <person name="Boetius A."/>
            <person name="Orphan V."/>
        </authorList>
    </citation>
    <scope>NUCLEOTIDE SEQUENCE</scope>
</reference>
<evidence type="ECO:0000313" key="4">
    <source>
        <dbReference type="EMBL" id="QNO44213.1"/>
    </source>
</evidence>
<evidence type="ECO:0000256" key="1">
    <source>
        <dbReference type="ARBA" id="ARBA00022741"/>
    </source>
</evidence>
<dbReference type="GO" id="GO:0005524">
    <property type="term" value="F:ATP binding"/>
    <property type="evidence" value="ECO:0007669"/>
    <property type="project" value="UniProtKB-KW"/>
</dbReference>
<dbReference type="Gene3D" id="3.40.50.300">
    <property type="entry name" value="P-loop containing nucleotide triphosphate hydrolases"/>
    <property type="match status" value="1"/>
</dbReference>